<keyword evidence="2 4" id="KW-0378">Hydrolase</keyword>
<dbReference type="PROSITE" id="PS51462">
    <property type="entry name" value="NUDIX"/>
    <property type="match status" value="1"/>
</dbReference>
<dbReference type="Proteomes" id="UP000551878">
    <property type="component" value="Unassembled WGS sequence"/>
</dbReference>
<dbReference type="Gene3D" id="3.90.79.10">
    <property type="entry name" value="Nucleoside Triphosphate Pyrophosphohydrolase"/>
    <property type="match status" value="1"/>
</dbReference>
<accession>A0A840QQ08</accession>
<dbReference type="CDD" id="cd18875">
    <property type="entry name" value="NUDIX_Hydrolase"/>
    <property type="match status" value="1"/>
</dbReference>
<evidence type="ECO:0000313" key="4">
    <source>
        <dbReference type="EMBL" id="MBB5173450.1"/>
    </source>
</evidence>
<keyword evidence="5" id="KW-1185">Reference proteome</keyword>
<dbReference type="InterPro" id="IPR000086">
    <property type="entry name" value="NUDIX_hydrolase_dom"/>
</dbReference>
<evidence type="ECO:0000256" key="1">
    <source>
        <dbReference type="ARBA" id="ARBA00001946"/>
    </source>
</evidence>
<dbReference type="PRINTS" id="PR00502">
    <property type="entry name" value="NUDIXFAMILY"/>
</dbReference>
<comment type="cofactor">
    <cofactor evidence="1">
        <name>Mg(2+)</name>
        <dbReference type="ChEBI" id="CHEBI:18420"/>
    </cofactor>
</comment>
<dbReference type="InterPro" id="IPR015797">
    <property type="entry name" value="NUDIX_hydrolase-like_dom_sf"/>
</dbReference>
<organism evidence="4 5">
    <name type="scientific">Texcoconibacillus texcoconensis</name>
    <dbReference type="NCBI Taxonomy" id="1095777"/>
    <lineage>
        <taxon>Bacteria</taxon>
        <taxon>Bacillati</taxon>
        <taxon>Bacillota</taxon>
        <taxon>Bacilli</taxon>
        <taxon>Bacillales</taxon>
        <taxon>Bacillaceae</taxon>
        <taxon>Texcoconibacillus</taxon>
    </lineage>
</organism>
<evidence type="ECO:0000313" key="5">
    <source>
        <dbReference type="Proteomes" id="UP000551878"/>
    </source>
</evidence>
<dbReference type="InterPro" id="IPR020476">
    <property type="entry name" value="Nudix_hydrolase"/>
</dbReference>
<name>A0A840QQ08_9BACI</name>
<dbReference type="GO" id="GO:0035539">
    <property type="term" value="F:8-oxo-7,8-dihydrodeoxyguanosine triphosphate pyrophosphatase activity"/>
    <property type="evidence" value="ECO:0007669"/>
    <property type="project" value="UniProtKB-EC"/>
</dbReference>
<evidence type="ECO:0000259" key="3">
    <source>
        <dbReference type="PROSITE" id="PS51462"/>
    </source>
</evidence>
<evidence type="ECO:0000256" key="2">
    <source>
        <dbReference type="ARBA" id="ARBA00022801"/>
    </source>
</evidence>
<sequence>MQRVTNCMLVDEQHVLTLQKPSRGWWVVPGGKMEPGESVKESVVREFYEETGYTISSPQLRGVFTVVIEEDGEVIDEWMLFTFVASSYEGEMLSESPEGKLAWTSNDDVLDLPMAAGDYHILQHMLTKEGPLYGSFRYSSDYELLSYRLDPPSTLSSNEYYDA</sequence>
<dbReference type="PANTHER" id="PTHR43046">
    <property type="entry name" value="GDP-MANNOSE MANNOSYL HYDROLASE"/>
    <property type="match status" value="1"/>
</dbReference>
<dbReference type="EMBL" id="JACHHB010000006">
    <property type="protein sequence ID" value="MBB5173450.1"/>
    <property type="molecule type" value="Genomic_DNA"/>
</dbReference>
<reference evidence="4 5" key="1">
    <citation type="submission" date="2020-08" db="EMBL/GenBank/DDBJ databases">
        <title>Genomic Encyclopedia of Type Strains, Phase IV (KMG-IV): sequencing the most valuable type-strain genomes for metagenomic binning, comparative biology and taxonomic classification.</title>
        <authorList>
            <person name="Goeker M."/>
        </authorList>
    </citation>
    <scope>NUCLEOTIDE SEQUENCE [LARGE SCALE GENOMIC DNA]</scope>
    <source>
        <strain evidence="4 5">DSM 24696</strain>
    </source>
</reference>
<dbReference type="RefSeq" id="WP_184663895.1">
    <property type="nucleotide sequence ID" value="NZ_JACHHB010000006.1"/>
</dbReference>
<dbReference type="SUPFAM" id="SSF55811">
    <property type="entry name" value="Nudix"/>
    <property type="match status" value="1"/>
</dbReference>
<proteinExistence type="predicted"/>
<dbReference type="Pfam" id="PF00293">
    <property type="entry name" value="NUDIX"/>
    <property type="match status" value="1"/>
</dbReference>
<dbReference type="AlphaFoldDB" id="A0A840QQ08"/>
<dbReference type="EC" id="3.6.1.55" evidence="4"/>
<dbReference type="PANTHER" id="PTHR43046:SF2">
    <property type="entry name" value="8-OXO-DGTP DIPHOSPHATASE-RELATED"/>
    <property type="match status" value="1"/>
</dbReference>
<feature type="domain" description="Nudix hydrolase" evidence="3">
    <location>
        <begin position="1"/>
        <end position="127"/>
    </location>
</feature>
<protein>
    <submittedName>
        <fullName evidence="4">8-oxo-dGTP diphosphatase</fullName>
        <ecNumber evidence="4">3.6.1.55</ecNumber>
    </submittedName>
</protein>
<comment type="caution">
    <text evidence="4">The sequence shown here is derived from an EMBL/GenBank/DDBJ whole genome shotgun (WGS) entry which is preliminary data.</text>
</comment>
<gene>
    <name evidence="4" type="ORF">HNQ41_001637</name>
</gene>